<comment type="caution">
    <text evidence="2">The sequence shown here is derived from an EMBL/GenBank/DDBJ whole genome shotgun (WGS) entry which is preliminary data.</text>
</comment>
<sequence>MPIKYDRLFALLERNDHSSTYWLRQNGIHPRTVDKLKKNQAVSSETIAALCKLLACQPGDIMEYVPEETANQ</sequence>
<proteinExistence type="predicted"/>
<dbReference type="AlphaFoldDB" id="A0A644WI05"/>
<gene>
    <name evidence="2" type="ORF">SDC9_49398</name>
</gene>
<dbReference type="Pfam" id="PF13443">
    <property type="entry name" value="HTH_26"/>
    <property type="match status" value="1"/>
</dbReference>
<evidence type="ECO:0000313" key="2">
    <source>
        <dbReference type="EMBL" id="MPM03138.1"/>
    </source>
</evidence>
<dbReference type="SUPFAM" id="SSF47413">
    <property type="entry name" value="lambda repressor-like DNA-binding domains"/>
    <property type="match status" value="1"/>
</dbReference>
<feature type="domain" description="HTH cro/C1-type" evidence="1">
    <location>
        <begin position="24"/>
        <end position="67"/>
    </location>
</feature>
<dbReference type="GO" id="GO:0003677">
    <property type="term" value="F:DNA binding"/>
    <property type="evidence" value="ECO:0007669"/>
    <property type="project" value="InterPro"/>
</dbReference>
<dbReference type="PANTHER" id="PTHR37301:SF1">
    <property type="entry name" value="DNA-BINDING PROTEIN"/>
    <property type="match status" value="1"/>
</dbReference>
<dbReference type="InterPro" id="IPR010982">
    <property type="entry name" value="Lambda_DNA-bd_dom_sf"/>
</dbReference>
<protein>
    <recommendedName>
        <fullName evidence="1">HTH cro/C1-type domain-containing protein</fullName>
    </recommendedName>
</protein>
<name>A0A644WI05_9ZZZZ</name>
<accession>A0A644WI05</accession>
<evidence type="ECO:0000259" key="1">
    <source>
        <dbReference type="Pfam" id="PF13443"/>
    </source>
</evidence>
<dbReference type="PANTHER" id="PTHR37301">
    <property type="entry name" value="DNA-BINDING PROTEIN-RELATED"/>
    <property type="match status" value="1"/>
</dbReference>
<dbReference type="InterPro" id="IPR001387">
    <property type="entry name" value="Cro/C1-type_HTH"/>
</dbReference>
<organism evidence="2">
    <name type="scientific">bioreactor metagenome</name>
    <dbReference type="NCBI Taxonomy" id="1076179"/>
    <lineage>
        <taxon>unclassified sequences</taxon>
        <taxon>metagenomes</taxon>
        <taxon>ecological metagenomes</taxon>
    </lineage>
</organism>
<dbReference type="EMBL" id="VSSQ01000927">
    <property type="protein sequence ID" value="MPM03138.1"/>
    <property type="molecule type" value="Genomic_DNA"/>
</dbReference>
<reference evidence="2" key="1">
    <citation type="submission" date="2019-08" db="EMBL/GenBank/DDBJ databases">
        <authorList>
            <person name="Kucharzyk K."/>
            <person name="Murdoch R.W."/>
            <person name="Higgins S."/>
            <person name="Loffler F."/>
        </authorList>
    </citation>
    <scope>NUCLEOTIDE SEQUENCE</scope>
</reference>